<dbReference type="Proteomes" id="UP000064201">
    <property type="component" value="Chromosome"/>
</dbReference>
<protein>
    <submittedName>
        <fullName evidence="1">Uncharacterized protein</fullName>
    </submittedName>
</protein>
<reference evidence="1 2" key="1">
    <citation type="submission" date="2015-04" db="EMBL/GenBank/DDBJ databases">
        <title>Complete Sequence for the Genome of the Thioalkalivibrio versutus D301.</title>
        <authorList>
            <person name="Mu T."/>
            <person name="Zhou J."/>
            <person name="Xu X."/>
        </authorList>
    </citation>
    <scope>NUCLEOTIDE SEQUENCE [LARGE SCALE GENOMIC DNA]</scope>
    <source>
        <strain evidence="1 2">D301</strain>
    </source>
</reference>
<dbReference type="STRING" id="106634.TVD_05140"/>
<keyword evidence="2" id="KW-1185">Reference proteome</keyword>
<dbReference type="AlphaFoldDB" id="A0A0G3G0R9"/>
<dbReference type="EMBL" id="CP011367">
    <property type="protein sequence ID" value="AKJ94790.1"/>
    <property type="molecule type" value="Genomic_DNA"/>
</dbReference>
<evidence type="ECO:0000313" key="2">
    <source>
        <dbReference type="Proteomes" id="UP000064201"/>
    </source>
</evidence>
<gene>
    <name evidence="1" type="ORF">TVD_05140</name>
</gene>
<dbReference type="KEGG" id="tvr:TVD_05140"/>
<sequence length="509" mass="56946">MSGAVQEIQARAHDVGARKKNFAVFSISQVRDPIKWLVRAENVGVINPIILIDAADEVLQRHNNPIDCLPSAAIGPPWGSASQLYLYLRKKIRSNAQVNATDVEMVLAWLHSRPLDFHVRKRLLKVVLLLAMRGCLSRQLDRLLEHEVVEFEEMSLKHRFQVLRCYAYNGHWDKVSTRLEVMKAMATPFESLKLRNLEYLSGWIEGGWDHLEAERQFLALAPAGVAREFKSDVTPLYDAIRDRMRFMDIRSEGDNRSSLLSRIGQAIDSKEAFSCVRLGDREGYLFTECGYFSPGDVVACERHWWGERLEVAQRSKIVKEAKEAVANADLVGIPSIQRFIRDVSLKTDSLQDTLQFRGLVSVLMGIPSVVGASTMFTETYVNTGLFGDLGTISALARRADRLIIVASVKRERVPAILRAHGDFCYVTLPTHKNTDDSESYNKGDKKLPEVYERVIEDVEGVAKPGSLVLVAGGVIGKILVDRARAKGAVVIDLGHVIDEWIRGGGGNLR</sequence>
<accession>A0A0G3G0R9</accession>
<organism evidence="1 2">
    <name type="scientific">Thioalkalivibrio versutus</name>
    <dbReference type="NCBI Taxonomy" id="106634"/>
    <lineage>
        <taxon>Bacteria</taxon>
        <taxon>Pseudomonadati</taxon>
        <taxon>Pseudomonadota</taxon>
        <taxon>Gammaproteobacteria</taxon>
        <taxon>Chromatiales</taxon>
        <taxon>Ectothiorhodospiraceae</taxon>
        <taxon>Thioalkalivibrio</taxon>
    </lineage>
</organism>
<evidence type="ECO:0000313" key="1">
    <source>
        <dbReference type="EMBL" id="AKJ94790.1"/>
    </source>
</evidence>
<dbReference type="PATRIC" id="fig|106634.4.peg.1047"/>
<name>A0A0G3G0R9_9GAMM</name>
<proteinExistence type="predicted"/>